<sequence length="358" mass="40664">MSEKKKGFELSKPHNMVLMKWPRGITPIQIKAVHLVTMQLKRWILNTDFLPDFSKGDTLSAFDAIKTSFDMSIDDFAKAMNTTKKALTVPVKDRNGDVVIHNGFPKLRIQECFDQIEQIRCHVDNSRYITPTKGLQIVVNPTYDKETNRVFLYTTPVVAAILQDEKFMNNFSMVDMQLQMSLNSVMASHILDRISRFKKEKKLFDCTVKDLIEQCGIDVDIDSSGAVLAVRRDFIKVNITRPLKQIADKSDGMWELIGTGAKVTSKKRGKLMANDIITFDVKYHDPLAKPPAIDEDMSEELHKAADIYQRIMQPNPDGSDKPSQDEIQFMMAHAKDLSDAGLPLTDKDFLHNLILVQS</sequence>
<gene>
    <name evidence="1" type="ORF">JCM19237_237</name>
</gene>
<name>A0A090RK21_9GAMM</name>
<evidence type="ECO:0000313" key="1">
    <source>
        <dbReference type="EMBL" id="GAL07857.1"/>
    </source>
</evidence>
<accession>A0A090RK21</accession>
<dbReference type="EMBL" id="BBMN01000020">
    <property type="protein sequence ID" value="GAL07857.1"/>
    <property type="molecule type" value="Genomic_DNA"/>
</dbReference>
<proteinExistence type="predicted"/>
<evidence type="ECO:0008006" key="3">
    <source>
        <dbReference type="Google" id="ProtNLM"/>
    </source>
</evidence>
<dbReference type="Proteomes" id="UP000029227">
    <property type="component" value="Unassembled WGS sequence"/>
</dbReference>
<comment type="caution">
    <text evidence="1">The sequence shown here is derived from an EMBL/GenBank/DDBJ whole genome shotgun (WGS) entry which is preliminary data.</text>
</comment>
<organism evidence="1 2">
    <name type="scientific">Photobacterium aphoticum</name>
    <dbReference type="NCBI Taxonomy" id="754436"/>
    <lineage>
        <taxon>Bacteria</taxon>
        <taxon>Pseudomonadati</taxon>
        <taxon>Pseudomonadota</taxon>
        <taxon>Gammaproteobacteria</taxon>
        <taxon>Vibrionales</taxon>
        <taxon>Vibrionaceae</taxon>
        <taxon>Photobacterium</taxon>
    </lineage>
</organism>
<evidence type="ECO:0000313" key="2">
    <source>
        <dbReference type="Proteomes" id="UP000029227"/>
    </source>
</evidence>
<protein>
    <recommendedName>
        <fullName evidence="3">Initiator Rep protein domain-containing protein</fullName>
    </recommendedName>
</protein>
<dbReference type="AlphaFoldDB" id="A0A090RK21"/>
<reference evidence="1 2" key="1">
    <citation type="journal article" date="2014" name="Genome Announc.">
        <title>Draft Genome Sequences of Two Vibrionaceae Species, Vibrio ponticus C121 and Photobacterium aphoticum C119, Isolated as Coral Reef Microbiota.</title>
        <authorList>
            <person name="Al-saari N."/>
            <person name="Meirelles P.M."/>
            <person name="Mino S."/>
            <person name="Suda W."/>
            <person name="Oshima K."/>
            <person name="Hattori M."/>
            <person name="Ohkuma M."/>
            <person name="Thompson F.L."/>
            <person name="Gomez-Gil B."/>
            <person name="Sawabe T."/>
            <person name="Sawabe T."/>
        </authorList>
    </citation>
    <scope>NUCLEOTIDE SEQUENCE [LARGE SCALE GENOMIC DNA]</scope>
    <source>
        <strain evidence="1 2">JCM 19237</strain>
    </source>
</reference>